<comment type="similarity">
    <text evidence="2 6">Belongs to the nematode receptor-like protein srg family.</text>
</comment>
<keyword evidence="5 6" id="KW-0472">Membrane</keyword>
<gene>
    <name evidence="7" type="ORF">PENTCL1PPCAC_18787</name>
</gene>
<dbReference type="PANTHER" id="PTHR31552">
    <property type="entry name" value="SERPENTINE RECEPTOR CLASS GAMMA"/>
    <property type="match status" value="1"/>
</dbReference>
<evidence type="ECO:0000256" key="5">
    <source>
        <dbReference type="ARBA" id="ARBA00023136"/>
    </source>
</evidence>
<dbReference type="EMBL" id="BTSX01000004">
    <property type="protein sequence ID" value="GMS96612.1"/>
    <property type="molecule type" value="Genomic_DNA"/>
</dbReference>
<keyword evidence="3 6" id="KW-0812">Transmembrane</keyword>
<dbReference type="AlphaFoldDB" id="A0AAV5TQF0"/>
<dbReference type="InterPro" id="IPR000609">
    <property type="entry name" value="7TM_GPCR_serpentine_rcpt_Srg"/>
</dbReference>
<feature type="non-terminal residue" evidence="7">
    <location>
        <position position="115"/>
    </location>
</feature>
<protein>
    <recommendedName>
        <fullName evidence="6">Serpentine receptor class gamma</fullName>
    </recommendedName>
</protein>
<dbReference type="GO" id="GO:0016020">
    <property type="term" value="C:membrane"/>
    <property type="evidence" value="ECO:0007669"/>
    <property type="project" value="UniProtKB-SubCell"/>
</dbReference>
<keyword evidence="8" id="KW-1185">Reference proteome</keyword>
<evidence type="ECO:0000313" key="7">
    <source>
        <dbReference type="EMBL" id="GMS96612.1"/>
    </source>
</evidence>
<reference evidence="7" key="1">
    <citation type="submission" date="2023-10" db="EMBL/GenBank/DDBJ databases">
        <title>Genome assembly of Pristionchus species.</title>
        <authorList>
            <person name="Yoshida K."/>
            <person name="Sommer R.J."/>
        </authorList>
    </citation>
    <scope>NUCLEOTIDE SEQUENCE</scope>
    <source>
        <strain evidence="7">RS0144</strain>
    </source>
</reference>
<evidence type="ECO:0000256" key="2">
    <source>
        <dbReference type="ARBA" id="ARBA00005692"/>
    </source>
</evidence>
<dbReference type="GO" id="GO:0007606">
    <property type="term" value="P:sensory perception of chemical stimulus"/>
    <property type="evidence" value="ECO:0007669"/>
    <property type="project" value="UniProtKB-UniRule"/>
</dbReference>
<organism evidence="7 8">
    <name type="scientific">Pristionchus entomophagus</name>
    <dbReference type="NCBI Taxonomy" id="358040"/>
    <lineage>
        <taxon>Eukaryota</taxon>
        <taxon>Metazoa</taxon>
        <taxon>Ecdysozoa</taxon>
        <taxon>Nematoda</taxon>
        <taxon>Chromadorea</taxon>
        <taxon>Rhabditida</taxon>
        <taxon>Rhabditina</taxon>
        <taxon>Diplogasteromorpha</taxon>
        <taxon>Diplogasteroidea</taxon>
        <taxon>Neodiplogasteridae</taxon>
        <taxon>Pristionchus</taxon>
    </lineage>
</organism>
<comment type="subcellular location">
    <subcellularLocation>
        <location evidence="1">Membrane</location>
        <topology evidence="1">Multi-pass membrane protein</topology>
    </subcellularLocation>
</comment>
<evidence type="ECO:0000256" key="6">
    <source>
        <dbReference type="RuleBase" id="RU280813"/>
    </source>
</evidence>
<comment type="caution">
    <text evidence="7">The sequence shown here is derived from an EMBL/GenBank/DDBJ whole genome shotgun (WGS) entry which is preliminary data.</text>
</comment>
<feature type="transmembrane region" description="Helical" evidence="6">
    <location>
        <begin position="7"/>
        <end position="28"/>
    </location>
</feature>
<keyword evidence="4 6" id="KW-1133">Transmembrane helix</keyword>
<evidence type="ECO:0000256" key="1">
    <source>
        <dbReference type="ARBA" id="ARBA00004141"/>
    </source>
</evidence>
<dbReference type="PANTHER" id="PTHR31552:SF8">
    <property type="entry name" value="SERPENTINE RECEPTOR CLASS GAMMA"/>
    <property type="match status" value="1"/>
</dbReference>
<evidence type="ECO:0000256" key="3">
    <source>
        <dbReference type="ARBA" id="ARBA00022692"/>
    </source>
</evidence>
<evidence type="ECO:0000256" key="4">
    <source>
        <dbReference type="ARBA" id="ARBA00022989"/>
    </source>
</evidence>
<accession>A0AAV5TQF0</accession>
<name>A0AAV5TQF0_9BILA</name>
<dbReference type="Proteomes" id="UP001432027">
    <property type="component" value="Unassembled WGS sequence"/>
</dbReference>
<feature type="transmembrane region" description="Helical" evidence="6">
    <location>
        <begin position="40"/>
        <end position="59"/>
    </location>
</feature>
<dbReference type="Pfam" id="PF02118">
    <property type="entry name" value="Srg"/>
    <property type="match status" value="1"/>
</dbReference>
<sequence>MHPIDTIFVIYCSYLPFLVLLYLAEVWIILKPGTSFKSPFYILFVANAVVDLVMVGCTIHEFRLVFFPLTMGYFDNYDCQVCLRTRITFSYICPFTQDLLNCIIAFNRLTSIMKP</sequence>
<proteinExistence type="inferred from homology"/>
<dbReference type="GO" id="GO:0004888">
    <property type="term" value="F:transmembrane signaling receptor activity"/>
    <property type="evidence" value="ECO:0007669"/>
    <property type="project" value="InterPro"/>
</dbReference>
<comment type="caution">
    <text evidence="6">Lacks conserved residue(s) required for the propagation of feature annotation.</text>
</comment>
<evidence type="ECO:0000313" key="8">
    <source>
        <dbReference type="Proteomes" id="UP001432027"/>
    </source>
</evidence>